<dbReference type="PANTHER" id="PTHR19871:SF14">
    <property type="entry name" value="DUF4062 DOMAIN-CONTAINING PROTEIN"/>
    <property type="match status" value="1"/>
</dbReference>
<accession>A0A821GI87</accession>
<sequence length="340" mass="39090">MKSSYNIDVLRGRCQKLPDVRSKVVRVFLSSTFSDTLCERDSLIESVFPILKDYCRERYSLEFQYADMRWGIEMESADNHSEVQTCLNEIELCKKYSVATNFVVLLSHRYGSRPTPANIRASVFELLHEIVRSDPNQNDDAQLLSQSYQLDTNRVPAAYVLRSISSILPNIISSNTEEMKQADKEWKKINNRIRTCLRQAAVTEKEILKGILSGSDANQRTLCFFREIKDIHDHLSASKVSKYIDLHYSNDGQPIIDDEAENLLNRLKYKSISSVLQSNNIFSYKVRWKADGINRCVKSRVMVGSGPLQHEVLEHAIPCKTYVAKFHGRTDVLHNVRHLI</sequence>
<gene>
    <name evidence="2" type="ORF">KIK155_LOCUS23101</name>
    <name evidence="3" type="ORF">TOA249_LOCUS14867</name>
</gene>
<comment type="caution">
    <text evidence="3">The sequence shown here is derived from an EMBL/GenBank/DDBJ whole genome shotgun (WGS) entry which is preliminary data.</text>
</comment>
<dbReference type="Proteomes" id="UP000663865">
    <property type="component" value="Unassembled WGS sequence"/>
</dbReference>
<protein>
    <recommendedName>
        <fullName evidence="1">DUF4062 domain-containing protein</fullName>
    </recommendedName>
</protein>
<dbReference type="InterPro" id="IPR025139">
    <property type="entry name" value="DUF4062"/>
</dbReference>
<organism evidence="3 4">
    <name type="scientific">Rotaria socialis</name>
    <dbReference type="NCBI Taxonomy" id="392032"/>
    <lineage>
        <taxon>Eukaryota</taxon>
        <taxon>Metazoa</taxon>
        <taxon>Spiralia</taxon>
        <taxon>Gnathifera</taxon>
        <taxon>Rotifera</taxon>
        <taxon>Eurotatoria</taxon>
        <taxon>Bdelloidea</taxon>
        <taxon>Philodinida</taxon>
        <taxon>Philodinidae</taxon>
        <taxon>Rotaria</taxon>
    </lineage>
</organism>
<evidence type="ECO:0000313" key="4">
    <source>
        <dbReference type="Proteomes" id="UP000663838"/>
    </source>
</evidence>
<evidence type="ECO:0000313" key="2">
    <source>
        <dbReference type="EMBL" id="CAF3644240.1"/>
    </source>
</evidence>
<dbReference type="AlphaFoldDB" id="A0A821GI87"/>
<feature type="domain" description="DUF4062" evidence="1">
    <location>
        <begin position="26"/>
        <end position="115"/>
    </location>
</feature>
<name>A0A821GI87_9BILA</name>
<dbReference type="Pfam" id="PF13271">
    <property type="entry name" value="DUF4062"/>
    <property type="match status" value="1"/>
</dbReference>
<evidence type="ECO:0000259" key="1">
    <source>
        <dbReference type="Pfam" id="PF13271"/>
    </source>
</evidence>
<dbReference type="PANTHER" id="PTHR19871">
    <property type="entry name" value="BETA TRANSDUCIN-RELATED PROTEIN"/>
    <property type="match status" value="1"/>
</dbReference>
<dbReference type="InterPro" id="IPR052752">
    <property type="entry name" value="NACHT-WD_repeat"/>
</dbReference>
<reference evidence="3" key="1">
    <citation type="submission" date="2021-02" db="EMBL/GenBank/DDBJ databases">
        <authorList>
            <person name="Nowell W R."/>
        </authorList>
    </citation>
    <scope>NUCLEOTIDE SEQUENCE</scope>
</reference>
<proteinExistence type="predicted"/>
<dbReference type="EMBL" id="CAJOBS010000942">
    <property type="protein sequence ID" value="CAF4664058.1"/>
    <property type="molecule type" value="Genomic_DNA"/>
</dbReference>
<dbReference type="EMBL" id="CAJNYV010004100">
    <property type="protein sequence ID" value="CAF3644240.1"/>
    <property type="molecule type" value="Genomic_DNA"/>
</dbReference>
<evidence type="ECO:0000313" key="3">
    <source>
        <dbReference type="EMBL" id="CAF4664058.1"/>
    </source>
</evidence>
<dbReference type="Proteomes" id="UP000663838">
    <property type="component" value="Unassembled WGS sequence"/>
</dbReference>